<comment type="cofactor">
    <cofactor evidence="3">
        <name>Zn(2+)</name>
        <dbReference type="ChEBI" id="CHEBI:29105"/>
    </cofactor>
    <text evidence="3">Binds 1 zinc ion per subunit.</text>
</comment>
<comment type="caution">
    <text evidence="6">The sequence shown here is derived from an EMBL/GenBank/DDBJ whole genome shotgun (WGS) entry which is preliminary data.</text>
</comment>
<dbReference type="InterPro" id="IPR001424">
    <property type="entry name" value="SOD_Cu_Zn_dom"/>
</dbReference>
<dbReference type="EC" id="1.15.1.1" evidence="3"/>
<sequence length="186" mass="19503">MKNKLVISALSLLVLSTTVVAHEVKTETMEVKSKVIEMSLLDPEKGDKAIGKVVVTESPYGLVFTPELTGLSAGLHGFHIHQNPSCAAGEKDGKKVAALGAGGHWDPKETKRHGYPWEDNAHLGDLPALAVNPDGTATNPVLAPRIKSLDEIANKALMIHVGGDNHSDHPTALGGGGARMACGVIK</sequence>
<dbReference type="InterPro" id="IPR024134">
    <property type="entry name" value="SOD_Cu/Zn_/chaperone"/>
</dbReference>
<feature type="signal peptide" evidence="4">
    <location>
        <begin position="1"/>
        <end position="21"/>
    </location>
</feature>
<dbReference type="Gene3D" id="2.60.40.200">
    <property type="entry name" value="Superoxide dismutase, copper/zinc binding domain"/>
    <property type="match status" value="1"/>
</dbReference>
<accession>I3D7X5</accession>
<feature type="domain" description="Superoxide dismutase copper/zinc binding" evidence="5">
    <location>
        <begin position="51"/>
        <end position="185"/>
    </location>
</feature>
<keyword evidence="4" id="KW-0732">Signal</keyword>
<comment type="similarity">
    <text evidence="2 3">Belongs to the Cu-Zn superoxide dismutase family.</text>
</comment>
<evidence type="ECO:0000256" key="4">
    <source>
        <dbReference type="SAM" id="SignalP"/>
    </source>
</evidence>
<comment type="function">
    <text evidence="3">Destroys radicals which are normally produced within the cells and which are toxic to biological systems.</text>
</comment>
<dbReference type="AlphaFoldDB" id="I3D7X5"/>
<proteinExistence type="inferred from homology"/>
<reference evidence="6 7" key="1">
    <citation type="submission" date="2012-03" db="EMBL/GenBank/DDBJ databases">
        <authorList>
            <person name="Harkins D.M."/>
            <person name="Madupu R."/>
            <person name="Durkin A.S."/>
            <person name="Torralba M."/>
            <person name="Methe B."/>
            <person name="Sutton G.G."/>
            <person name="Nelson K.E."/>
        </authorList>
    </citation>
    <scope>NUCLEOTIDE SEQUENCE [LARGE SCALE GENOMIC DNA]</scope>
    <source>
        <strain evidence="6 7">CCUG 2042</strain>
    </source>
</reference>
<dbReference type="InterPro" id="IPR018152">
    <property type="entry name" value="SOD_Cu/Zn_BS"/>
</dbReference>
<evidence type="ECO:0000256" key="2">
    <source>
        <dbReference type="ARBA" id="ARBA00010457"/>
    </source>
</evidence>
<dbReference type="OrthoDB" id="5431326at2"/>
<dbReference type="CDD" id="cd00305">
    <property type="entry name" value="Cu-Zn_Superoxide_Dismutase"/>
    <property type="match status" value="1"/>
</dbReference>
<feature type="chain" id="PRO_5003669544" description="Superoxide dismutase [Cu-Zn]" evidence="4">
    <location>
        <begin position="22"/>
        <end position="186"/>
    </location>
</feature>
<keyword evidence="3" id="KW-0186">Copper</keyword>
<dbReference type="Proteomes" id="UP000006457">
    <property type="component" value="Unassembled WGS sequence"/>
</dbReference>
<dbReference type="GO" id="GO:0004784">
    <property type="term" value="F:superoxide dismutase activity"/>
    <property type="evidence" value="ECO:0007669"/>
    <property type="project" value="UniProtKB-EC"/>
</dbReference>
<dbReference type="Pfam" id="PF00080">
    <property type="entry name" value="Sod_Cu"/>
    <property type="match status" value="1"/>
</dbReference>
<organism evidence="6 7">
    <name type="scientific">Pasteurella bettyae CCUG 2042</name>
    <dbReference type="NCBI Taxonomy" id="1095749"/>
    <lineage>
        <taxon>Bacteria</taxon>
        <taxon>Pseudomonadati</taxon>
        <taxon>Pseudomonadota</taxon>
        <taxon>Gammaproteobacteria</taxon>
        <taxon>Pasteurellales</taxon>
        <taxon>Pasteurellaceae</taxon>
        <taxon>Pasteurella</taxon>
    </lineage>
</organism>
<dbReference type="PATRIC" id="fig|1095749.3.peg.1907"/>
<dbReference type="GO" id="GO:0042597">
    <property type="term" value="C:periplasmic space"/>
    <property type="evidence" value="ECO:0007669"/>
    <property type="project" value="UniProtKB-SubCell"/>
</dbReference>
<dbReference type="InterPro" id="IPR036423">
    <property type="entry name" value="SOD-like_Cu/Zn_dom_sf"/>
</dbReference>
<comment type="cofactor">
    <cofactor evidence="3">
        <name>Cu cation</name>
        <dbReference type="ChEBI" id="CHEBI:23378"/>
    </cofactor>
    <text evidence="3">Binds 1 copper ion per subunit.</text>
</comment>
<keyword evidence="3 6" id="KW-0560">Oxidoreductase</keyword>
<dbReference type="eggNOG" id="COG2032">
    <property type="taxonomic scope" value="Bacteria"/>
</dbReference>
<comment type="subcellular location">
    <subcellularLocation>
        <location evidence="1">Periplasm</location>
    </subcellularLocation>
</comment>
<dbReference type="PROSITE" id="PS00332">
    <property type="entry name" value="SOD_CU_ZN_2"/>
    <property type="match status" value="1"/>
</dbReference>
<protein>
    <recommendedName>
        <fullName evidence="3">Superoxide dismutase [Cu-Zn]</fullName>
        <ecNumber evidence="3">1.15.1.1</ecNumber>
    </recommendedName>
</protein>
<name>I3D7X5_9PAST</name>
<dbReference type="RefSeq" id="WP_005761573.1">
    <property type="nucleotide sequence ID" value="NZ_AJSX01000041.1"/>
</dbReference>
<comment type="catalytic activity">
    <reaction evidence="3">
        <text>2 superoxide + 2 H(+) = H2O2 + O2</text>
        <dbReference type="Rhea" id="RHEA:20696"/>
        <dbReference type="ChEBI" id="CHEBI:15378"/>
        <dbReference type="ChEBI" id="CHEBI:15379"/>
        <dbReference type="ChEBI" id="CHEBI:16240"/>
        <dbReference type="ChEBI" id="CHEBI:18421"/>
        <dbReference type="EC" id="1.15.1.1"/>
    </reaction>
</comment>
<gene>
    <name evidence="6" type="primary">sodC</name>
    <name evidence="6" type="ORF">HMPREF1052_0608</name>
</gene>
<evidence type="ECO:0000256" key="1">
    <source>
        <dbReference type="ARBA" id="ARBA00004418"/>
    </source>
</evidence>
<dbReference type="PANTHER" id="PTHR10003">
    <property type="entry name" value="SUPEROXIDE DISMUTASE CU-ZN -RELATED"/>
    <property type="match status" value="1"/>
</dbReference>
<dbReference type="SUPFAM" id="SSF49329">
    <property type="entry name" value="Cu,Zn superoxide dismutase-like"/>
    <property type="match status" value="1"/>
</dbReference>
<dbReference type="GO" id="GO:0005507">
    <property type="term" value="F:copper ion binding"/>
    <property type="evidence" value="ECO:0007669"/>
    <property type="project" value="InterPro"/>
</dbReference>
<evidence type="ECO:0000313" key="7">
    <source>
        <dbReference type="Proteomes" id="UP000006457"/>
    </source>
</evidence>
<dbReference type="EMBL" id="AJSX01000041">
    <property type="protein sequence ID" value="EIJ67818.1"/>
    <property type="molecule type" value="Genomic_DNA"/>
</dbReference>
<evidence type="ECO:0000256" key="3">
    <source>
        <dbReference type="RuleBase" id="RU000393"/>
    </source>
</evidence>
<evidence type="ECO:0000313" key="6">
    <source>
        <dbReference type="EMBL" id="EIJ67818.1"/>
    </source>
</evidence>
<keyword evidence="7" id="KW-1185">Reference proteome</keyword>
<dbReference type="NCBIfam" id="NF007628">
    <property type="entry name" value="PRK10290.1"/>
    <property type="match status" value="1"/>
</dbReference>
<keyword evidence="3" id="KW-0479">Metal-binding</keyword>
<keyword evidence="3" id="KW-0862">Zinc</keyword>
<evidence type="ECO:0000259" key="5">
    <source>
        <dbReference type="Pfam" id="PF00080"/>
    </source>
</evidence>
<dbReference type="PROSITE" id="PS00087">
    <property type="entry name" value="SOD_CU_ZN_1"/>
    <property type="match status" value="1"/>
</dbReference>